<evidence type="ECO:0000256" key="1">
    <source>
        <dbReference type="SAM" id="Phobius"/>
    </source>
</evidence>
<keyword evidence="1" id="KW-0472">Membrane</keyword>
<feature type="domain" description="Glycosyltransferase 2-like" evidence="2">
    <location>
        <begin position="5"/>
        <end position="128"/>
    </location>
</feature>
<dbReference type="InterPro" id="IPR001173">
    <property type="entry name" value="Glyco_trans_2-like"/>
</dbReference>
<name>A0ABW9KQV3_9BACT</name>
<comment type="caution">
    <text evidence="3">The sequence shown here is derived from an EMBL/GenBank/DDBJ whole genome shotgun (WGS) entry which is preliminary data.</text>
</comment>
<feature type="transmembrane region" description="Helical" evidence="1">
    <location>
        <begin position="291"/>
        <end position="310"/>
    </location>
</feature>
<keyword evidence="3" id="KW-0328">Glycosyltransferase</keyword>
<dbReference type="PANTHER" id="PTHR43685">
    <property type="entry name" value="GLYCOSYLTRANSFERASE"/>
    <property type="match status" value="1"/>
</dbReference>
<feature type="transmembrane region" description="Helical" evidence="1">
    <location>
        <begin position="247"/>
        <end position="271"/>
    </location>
</feature>
<gene>
    <name evidence="3" type="ORF">ACK2TP_16165</name>
</gene>
<keyword evidence="3" id="KW-0808">Transferase</keyword>
<dbReference type="SUPFAM" id="SSF53448">
    <property type="entry name" value="Nucleotide-diphospho-sugar transferases"/>
    <property type="match status" value="1"/>
</dbReference>
<organism evidence="3 4">
    <name type="scientific">Terriglobus aquaticus</name>
    <dbReference type="NCBI Taxonomy" id="940139"/>
    <lineage>
        <taxon>Bacteria</taxon>
        <taxon>Pseudomonadati</taxon>
        <taxon>Acidobacteriota</taxon>
        <taxon>Terriglobia</taxon>
        <taxon>Terriglobales</taxon>
        <taxon>Acidobacteriaceae</taxon>
        <taxon>Terriglobus</taxon>
    </lineage>
</organism>
<reference evidence="3 4" key="1">
    <citation type="submission" date="2024-12" db="EMBL/GenBank/DDBJ databases">
        <authorList>
            <person name="Lee Y."/>
        </authorList>
    </citation>
    <scope>NUCLEOTIDE SEQUENCE [LARGE SCALE GENOMIC DNA]</scope>
    <source>
        <strain evidence="3 4">03SUJ4</strain>
    </source>
</reference>
<dbReference type="PANTHER" id="PTHR43685:SF3">
    <property type="entry name" value="SLR2126 PROTEIN"/>
    <property type="match status" value="1"/>
</dbReference>
<dbReference type="Gene3D" id="3.90.550.10">
    <property type="entry name" value="Spore Coat Polysaccharide Biosynthesis Protein SpsA, Chain A"/>
    <property type="match status" value="1"/>
</dbReference>
<dbReference type="EMBL" id="JBJYXY010000001">
    <property type="protein sequence ID" value="MFN2977306.1"/>
    <property type="molecule type" value="Genomic_DNA"/>
</dbReference>
<dbReference type="Proteomes" id="UP001634747">
    <property type="component" value="Unassembled WGS sequence"/>
</dbReference>
<protein>
    <submittedName>
        <fullName evidence="3">Glycosyltransferase</fullName>
        <ecNumber evidence="3">2.4.-.-</ecNumber>
    </submittedName>
</protein>
<keyword evidence="4" id="KW-1185">Reference proteome</keyword>
<sequence length="321" mass="34896">MPTVSVIATVLNESETIGGLLASMQMQTLAPDDIVIVDGGSTDGTWEQLVAAQATMPNLLPIRDETCNRKHVIGPIARGRNVAITSARGDLIACADAGCLYDSTWVDHITAPLRSGTADYTLGGSRLDLAQSTVWDIASAPFLGVKLAPTEPSKSCAARSVAFTRSAWARVGGFPESLFHADDVLFDQQMRAVARTVPADNAKAIYIPHHTFSTAVWQVSSYSRGDGIAGLRFARLMRNVLRCVAEVAALALLPLTIWPFLLVLALEIYFAYRLDWKHVRSLGPRVLLARLAFSLVVPWVVAINQVRGALRKQYQTNRQNA</sequence>
<evidence type="ECO:0000313" key="3">
    <source>
        <dbReference type="EMBL" id="MFN2977306.1"/>
    </source>
</evidence>
<dbReference type="GO" id="GO:0016757">
    <property type="term" value="F:glycosyltransferase activity"/>
    <property type="evidence" value="ECO:0007669"/>
    <property type="project" value="UniProtKB-KW"/>
</dbReference>
<dbReference type="RefSeq" id="WP_263414526.1">
    <property type="nucleotide sequence ID" value="NZ_BAABBH010000001.1"/>
</dbReference>
<evidence type="ECO:0000313" key="4">
    <source>
        <dbReference type="Proteomes" id="UP001634747"/>
    </source>
</evidence>
<dbReference type="Pfam" id="PF00535">
    <property type="entry name" value="Glycos_transf_2"/>
    <property type="match status" value="1"/>
</dbReference>
<proteinExistence type="predicted"/>
<keyword evidence="1" id="KW-0812">Transmembrane</keyword>
<dbReference type="EC" id="2.4.-.-" evidence="3"/>
<dbReference type="InterPro" id="IPR029044">
    <property type="entry name" value="Nucleotide-diphossugar_trans"/>
</dbReference>
<dbReference type="InterPro" id="IPR050834">
    <property type="entry name" value="Glycosyltransf_2"/>
</dbReference>
<keyword evidence="1" id="KW-1133">Transmembrane helix</keyword>
<evidence type="ECO:0000259" key="2">
    <source>
        <dbReference type="Pfam" id="PF00535"/>
    </source>
</evidence>
<accession>A0ABW9KQV3</accession>